<keyword evidence="1" id="KW-0812">Transmembrane</keyword>
<protein>
    <recommendedName>
        <fullName evidence="2">Glycine-zipper-containing OmpA-like membrane domain-containing protein</fullName>
    </recommendedName>
</protein>
<dbReference type="Pfam" id="PF13436">
    <property type="entry name" value="Gly-zipper_OmpA"/>
    <property type="match status" value="1"/>
</dbReference>
<feature type="domain" description="Glycine-zipper-containing OmpA-like membrane" evidence="2">
    <location>
        <begin position="36"/>
        <end position="76"/>
    </location>
</feature>
<sequence>MEMDMAFQDTTKRLSCVAAVALSLAACSDMSATQQRALTGTTGGAAGGALIGAIAGNAAMGAAIGAGAGLAGGMLYDYHKKGEESAYQRGVQEGQR</sequence>
<comment type="caution">
    <text evidence="3">The sequence shown here is derived from an EMBL/GenBank/DDBJ whole genome shotgun (WGS) entry which is preliminary data.</text>
</comment>
<dbReference type="AlphaFoldDB" id="A0A512DUD3"/>
<evidence type="ECO:0000256" key="1">
    <source>
        <dbReference type="SAM" id="Phobius"/>
    </source>
</evidence>
<dbReference type="InterPro" id="IPR025693">
    <property type="entry name" value="Gly-zipper_OmpA-like_dom"/>
</dbReference>
<keyword evidence="1" id="KW-1133">Transmembrane helix</keyword>
<reference evidence="3 4" key="1">
    <citation type="submission" date="2019-07" db="EMBL/GenBank/DDBJ databases">
        <title>Whole genome shotgun sequence of Skermanella aerolata NBRC 106429.</title>
        <authorList>
            <person name="Hosoyama A."/>
            <person name="Uohara A."/>
            <person name="Ohji S."/>
            <person name="Ichikawa N."/>
        </authorList>
    </citation>
    <scope>NUCLEOTIDE SEQUENCE [LARGE SCALE GENOMIC DNA]</scope>
    <source>
        <strain evidence="3 4">NBRC 106429</strain>
    </source>
</reference>
<accession>A0A512DUD3</accession>
<dbReference type="EMBL" id="BJYZ01000019">
    <property type="protein sequence ID" value="GEO40084.1"/>
    <property type="molecule type" value="Genomic_DNA"/>
</dbReference>
<evidence type="ECO:0000313" key="4">
    <source>
        <dbReference type="Proteomes" id="UP000321523"/>
    </source>
</evidence>
<evidence type="ECO:0000259" key="2">
    <source>
        <dbReference type="Pfam" id="PF13436"/>
    </source>
</evidence>
<proteinExistence type="predicted"/>
<keyword evidence="1" id="KW-0472">Membrane</keyword>
<organism evidence="3 4">
    <name type="scientific">Skermanella aerolata</name>
    <dbReference type="NCBI Taxonomy" id="393310"/>
    <lineage>
        <taxon>Bacteria</taxon>
        <taxon>Pseudomonadati</taxon>
        <taxon>Pseudomonadota</taxon>
        <taxon>Alphaproteobacteria</taxon>
        <taxon>Rhodospirillales</taxon>
        <taxon>Azospirillaceae</taxon>
        <taxon>Skermanella</taxon>
    </lineage>
</organism>
<evidence type="ECO:0000313" key="3">
    <source>
        <dbReference type="EMBL" id="GEO40084.1"/>
    </source>
</evidence>
<feature type="transmembrane region" description="Helical" evidence="1">
    <location>
        <begin position="49"/>
        <end position="71"/>
    </location>
</feature>
<keyword evidence="4" id="KW-1185">Reference proteome</keyword>
<gene>
    <name evidence="3" type="ORF">SAE02_42320</name>
</gene>
<name>A0A512DUD3_9PROT</name>
<dbReference type="Proteomes" id="UP000321523">
    <property type="component" value="Unassembled WGS sequence"/>
</dbReference>